<dbReference type="STRING" id="1278298.GCA_000428685_01992"/>
<keyword evidence="7 9" id="KW-0472">Membrane</keyword>
<evidence type="ECO:0000256" key="5">
    <source>
        <dbReference type="ARBA" id="ARBA00022989"/>
    </source>
</evidence>
<dbReference type="PANTHER" id="PTHR32024">
    <property type="entry name" value="TRK SYSTEM POTASSIUM UPTAKE PROTEIN TRKG-RELATED"/>
    <property type="match status" value="1"/>
</dbReference>
<dbReference type="GO" id="GO:0005886">
    <property type="term" value="C:plasma membrane"/>
    <property type="evidence" value="ECO:0007669"/>
    <property type="project" value="UniProtKB-SubCell"/>
</dbReference>
<accession>A0A3S4SMH4</accession>
<dbReference type="Pfam" id="PF02386">
    <property type="entry name" value="TrkH"/>
    <property type="match status" value="1"/>
</dbReference>
<evidence type="ECO:0000256" key="2">
    <source>
        <dbReference type="ARBA" id="ARBA00022448"/>
    </source>
</evidence>
<feature type="transmembrane region" description="Helical" evidence="9">
    <location>
        <begin position="242"/>
        <end position="263"/>
    </location>
</feature>
<feature type="transmembrane region" description="Helical" evidence="9">
    <location>
        <begin position="211"/>
        <end position="230"/>
    </location>
</feature>
<dbReference type="GO" id="GO:0030001">
    <property type="term" value="P:metal ion transport"/>
    <property type="evidence" value="ECO:0007669"/>
    <property type="project" value="UniProtKB-ARBA"/>
</dbReference>
<evidence type="ECO:0000256" key="6">
    <source>
        <dbReference type="ARBA" id="ARBA00023065"/>
    </source>
</evidence>
<feature type="transmembrane region" description="Helical" evidence="9">
    <location>
        <begin position="458"/>
        <end position="479"/>
    </location>
</feature>
<evidence type="ECO:0000256" key="3">
    <source>
        <dbReference type="ARBA" id="ARBA00022475"/>
    </source>
</evidence>
<protein>
    <submittedName>
        <fullName evidence="10">Ktr system potassium uptake protein B</fullName>
    </submittedName>
</protein>
<dbReference type="KEGG" id="asla:NCTC11923_00011"/>
<feature type="transmembrane region" description="Helical" evidence="9">
    <location>
        <begin position="431"/>
        <end position="452"/>
    </location>
</feature>
<evidence type="ECO:0000256" key="4">
    <source>
        <dbReference type="ARBA" id="ARBA00022692"/>
    </source>
</evidence>
<dbReference type="InterPro" id="IPR003445">
    <property type="entry name" value="Cat_transpt"/>
</dbReference>
<keyword evidence="5 9" id="KW-1133">Transmembrane helix</keyword>
<evidence type="ECO:0000256" key="1">
    <source>
        <dbReference type="ARBA" id="ARBA00004651"/>
    </source>
</evidence>
<dbReference type="EMBL" id="LR134363">
    <property type="protein sequence ID" value="VEG73406.1"/>
    <property type="molecule type" value="Genomic_DNA"/>
</dbReference>
<name>A0A3S4SMH4_9ACTO</name>
<feature type="transmembrane region" description="Helical" evidence="9">
    <location>
        <begin position="67"/>
        <end position="88"/>
    </location>
</feature>
<feature type="transmembrane region" description="Helical" evidence="9">
    <location>
        <begin position="178"/>
        <end position="199"/>
    </location>
</feature>
<keyword evidence="4 9" id="KW-0812">Transmembrane</keyword>
<dbReference type="PANTHER" id="PTHR32024:SF1">
    <property type="entry name" value="KTR SYSTEM POTASSIUM UPTAKE PROTEIN B"/>
    <property type="match status" value="1"/>
</dbReference>
<dbReference type="GO" id="GO:0008324">
    <property type="term" value="F:monoatomic cation transmembrane transporter activity"/>
    <property type="evidence" value="ECO:0007669"/>
    <property type="project" value="InterPro"/>
</dbReference>
<sequence>MAPVPQRSQQSSADRRRPPGKHAPGTTAPTRSRPAGLEEPTTLRSALRSLGLPRRAAQAARFTPARLAITVFAGIIAVVATLLSLPVATVSGQRAPVVDALFTATSAVCVTGLTTVDTASYWSVFGQGVIIAGTAVGGLGIMTMASLLSLAVSRHVGLTQRMLAASENQSRLGDVASLLRAVILTAAGCQAVLMLALLPRFLSHGLDLGHALWYSLFMALSIFNNAGFVIMPEGLAPYATDWGIGVPIVLGTAVGAVGFPVMLDLLRHHRQPRSWSLHTKLTLTTYLGLSAISTVAIGAFEWGNERTYGALSTSGKLLTALINGVNARSSGLSPVPTEHMHETTWFLQDALMLIGGGSASTAGGLKVTTFAVLVLAILAEARGDRDIEAFGRRIPYSAVRLSVAVAFIGASIIGIATLLLLQLTNLTLDRILFEVISAFATVGLSTGITPILPEGAKYVIVVLMFVGRVGTMTAASALAMRQRRRVIRMPEEGPLIG</sequence>
<evidence type="ECO:0000256" key="7">
    <source>
        <dbReference type="ARBA" id="ARBA00023136"/>
    </source>
</evidence>
<evidence type="ECO:0000313" key="10">
    <source>
        <dbReference type="EMBL" id="VEG73406.1"/>
    </source>
</evidence>
<keyword evidence="6" id="KW-0406">Ion transport</keyword>
<evidence type="ECO:0000256" key="8">
    <source>
        <dbReference type="SAM" id="MobiDB-lite"/>
    </source>
</evidence>
<evidence type="ECO:0000256" key="9">
    <source>
        <dbReference type="SAM" id="Phobius"/>
    </source>
</evidence>
<dbReference type="RefSeq" id="WP_084500738.1">
    <property type="nucleotide sequence ID" value="NZ_CBCRWE010000098.1"/>
</dbReference>
<feature type="transmembrane region" description="Helical" evidence="9">
    <location>
        <begin position="100"/>
        <end position="122"/>
    </location>
</feature>
<comment type="subcellular location">
    <subcellularLocation>
        <location evidence="1">Cell membrane</location>
        <topology evidence="1">Multi-pass membrane protein</topology>
    </subcellularLocation>
</comment>
<keyword evidence="3" id="KW-1003">Cell membrane</keyword>
<gene>
    <name evidence="10" type="primary">ktrB</name>
    <name evidence="10" type="ORF">NCTC11923_00011</name>
</gene>
<organism evidence="10 11">
    <name type="scientific">Actinomyces slackii</name>
    <dbReference type="NCBI Taxonomy" id="52774"/>
    <lineage>
        <taxon>Bacteria</taxon>
        <taxon>Bacillati</taxon>
        <taxon>Actinomycetota</taxon>
        <taxon>Actinomycetes</taxon>
        <taxon>Actinomycetales</taxon>
        <taxon>Actinomycetaceae</taxon>
        <taxon>Actinomyces</taxon>
    </lineage>
</organism>
<feature type="transmembrane region" description="Helical" evidence="9">
    <location>
        <begin position="398"/>
        <end position="419"/>
    </location>
</feature>
<feature type="transmembrane region" description="Helical" evidence="9">
    <location>
        <begin position="128"/>
        <end position="152"/>
    </location>
</feature>
<keyword evidence="2" id="KW-0813">Transport</keyword>
<dbReference type="Proteomes" id="UP000276899">
    <property type="component" value="Chromosome"/>
</dbReference>
<keyword evidence="11" id="KW-1185">Reference proteome</keyword>
<evidence type="ECO:0000313" key="11">
    <source>
        <dbReference type="Proteomes" id="UP000276899"/>
    </source>
</evidence>
<proteinExistence type="predicted"/>
<feature type="region of interest" description="Disordered" evidence="8">
    <location>
        <begin position="1"/>
        <end position="40"/>
    </location>
</feature>
<feature type="transmembrane region" description="Helical" evidence="9">
    <location>
        <begin position="283"/>
        <end position="302"/>
    </location>
</feature>
<reference evidence="10 11" key="1">
    <citation type="submission" date="2018-12" db="EMBL/GenBank/DDBJ databases">
        <authorList>
            <consortium name="Pathogen Informatics"/>
        </authorList>
    </citation>
    <scope>NUCLEOTIDE SEQUENCE [LARGE SCALE GENOMIC DNA]</scope>
    <source>
        <strain evidence="10 11">NCTC11923</strain>
    </source>
</reference>
<dbReference type="AlphaFoldDB" id="A0A3S4SMH4"/>
<feature type="transmembrane region" description="Helical" evidence="9">
    <location>
        <begin position="350"/>
        <end position="378"/>
    </location>
</feature>
<feature type="compositionally biased region" description="Low complexity" evidence="8">
    <location>
        <begin position="1"/>
        <end position="12"/>
    </location>
</feature>